<gene>
    <name evidence="4" type="ORF">FPL11_08250</name>
</gene>
<keyword evidence="5" id="KW-1185">Reference proteome</keyword>
<evidence type="ECO:0000259" key="3">
    <source>
        <dbReference type="PROSITE" id="PS51186"/>
    </source>
</evidence>
<proteinExistence type="predicted"/>
<dbReference type="InterPro" id="IPR050832">
    <property type="entry name" value="Bact_Acetyltransf"/>
</dbReference>
<evidence type="ECO:0000313" key="5">
    <source>
        <dbReference type="Proteomes" id="UP000316688"/>
    </source>
</evidence>
<evidence type="ECO:0000313" key="4">
    <source>
        <dbReference type="EMBL" id="TVO64631.1"/>
    </source>
</evidence>
<accession>A0A557RHI8</accession>
<dbReference type="InterPro" id="IPR016181">
    <property type="entry name" value="Acyl_CoA_acyltransferase"/>
</dbReference>
<evidence type="ECO:0000256" key="1">
    <source>
        <dbReference type="ARBA" id="ARBA00022679"/>
    </source>
</evidence>
<feature type="domain" description="N-acetyltransferase" evidence="3">
    <location>
        <begin position="82"/>
        <end position="234"/>
    </location>
</feature>
<dbReference type="GO" id="GO:0016747">
    <property type="term" value="F:acyltransferase activity, transferring groups other than amino-acyl groups"/>
    <property type="evidence" value="ECO:0007669"/>
    <property type="project" value="InterPro"/>
</dbReference>
<dbReference type="SUPFAM" id="SSF55729">
    <property type="entry name" value="Acyl-CoA N-acyltransferases (Nat)"/>
    <property type="match status" value="1"/>
</dbReference>
<dbReference type="CDD" id="cd04301">
    <property type="entry name" value="NAT_SF"/>
    <property type="match status" value="1"/>
</dbReference>
<dbReference type="PROSITE" id="PS51186">
    <property type="entry name" value="GNAT"/>
    <property type="match status" value="1"/>
</dbReference>
<sequence length="269" mass="29675">MGKCDIGDSIQSVLFEYKPAKYQPVALSCQQSLRDINQPRVHPTMNDPFDPFQRYCRADQFGYSSRVVFLEQPVDSTTAWAEKARRWFPGVEDYLQAYHRVGNPWLWSDRLAQGRAAIARDLDNPDHRCWRLDQGGGLAGFCELILRRGGQAEILHCGLVPGARGQGLGQRLMGSALAGAQALGARRIWLHTCSEDSVAALGFYQRAGFRPFATRLEWVIDPRRRGLLGADAGDQVELPWTGAQAVRAFNAAADAGSTASRAAETRPGS</sequence>
<dbReference type="AlphaFoldDB" id="A0A557RHI8"/>
<comment type="caution">
    <text evidence="4">The sequence shown here is derived from an EMBL/GenBank/DDBJ whole genome shotgun (WGS) entry which is preliminary data.</text>
</comment>
<dbReference type="Gene3D" id="3.40.630.30">
    <property type="match status" value="1"/>
</dbReference>
<dbReference type="Proteomes" id="UP000316688">
    <property type="component" value="Unassembled WGS sequence"/>
</dbReference>
<evidence type="ECO:0000256" key="2">
    <source>
        <dbReference type="ARBA" id="ARBA00023315"/>
    </source>
</evidence>
<dbReference type="Pfam" id="PF00583">
    <property type="entry name" value="Acetyltransf_1"/>
    <property type="match status" value="1"/>
</dbReference>
<dbReference type="PANTHER" id="PTHR43877">
    <property type="entry name" value="AMINOALKYLPHOSPHONATE N-ACETYLTRANSFERASE-RELATED-RELATED"/>
    <property type="match status" value="1"/>
</dbReference>
<keyword evidence="2" id="KW-0012">Acyltransferase</keyword>
<keyword evidence="1 4" id="KW-0808">Transferase</keyword>
<organism evidence="4 5">
    <name type="scientific">Spiribacter aquaticus</name>
    <dbReference type="NCBI Taxonomy" id="1935996"/>
    <lineage>
        <taxon>Bacteria</taxon>
        <taxon>Pseudomonadati</taxon>
        <taxon>Pseudomonadota</taxon>
        <taxon>Gammaproteobacteria</taxon>
        <taxon>Chromatiales</taxon>
        <taxon>Ectothiorhodospiraceae</taxon>
        <taxon>Spiribacter</taxon>
    </lineage>
</organism>
<dbReference type="InterPro" id="IPR000182">
    <property type="entry name" value="GNAT_dom"/>
</dbReference>
<name>A0A557RHI8_9GAMM</name>
<dbReference type="EMBL" id="VMKP01000003">
    <property type="protein sequence ID" value="TVO64631.1"/>
    <property type="molecule type" value="Genomic_DNA"/>
</dbReference>
<reference evidence="4 5" key="1">
    <citation type="submission" date="2019-07" db="EMBL/GenBank/DDBJ databases">
        <title>Reclasification of Spiribacter aquaticus.</title>
        <authorList>
            <person name="Leon M.J."/>
            <person name="Sanchez-Porro C."/>
            <person name="Ventosa A."/>
        </authorList>
    </citation>
    <scope>NUCLEOTIDE SEQUENCE [LARGE SCALE GENOMIC DNA]</scope>
    <source>
        <strain evidence="4 5">SP30</strain>
    </source>
</reference>
<protein>
    <submittedName>
        <fullName evidence="4">GNAT family N-acetyltransferase</fullName>
    </submittedName>
</protein>